<feature type="coiled-coil region" evidence="1">
    <location>
        <begin position="96"/>
        <end position="126"/>
    </location>
</feature>
<organism evidence="3 4">
    <name type="scientific">Telmatocola sphagniphila</name>
    <dbReference type="NCBI Taxonomy" id="1123043"/>
    <lineage>
        <taxon>Bacteria</taxon>
        <taxon>Pseudomonadati</taxon>
        <taxon>Planctomycetota</taxon>
        <taxon>Planctomycetia</taxon>
        <taxon>Gemmatales</taxon>
        <taxon>Gemmataceae</taxon>
    </lineage>
</organism>
<evidence type="ECO:0000256" key="1">
    <source>
        <dbReference type="SAM" id="Coils"/>
    </source>
</evidence>
<accession>A0A8E6EVV3</accession>
<dbReference type="AlphaFoldDB" id="A0A8E6EVV3"/>
<protein>
    <submittedName>
        <fullName evidence="3">Uncharacterized protein</fullName>
    </submittedName>
</protein>
<evidence type="ECO:0000313" key="4">
    <source>
        <dbReference type="Proteomes" id="UP000676194"/>
    </source>
</evidence>
<dbReference type="Proteomes" id="UP000676194">
    <property type="component" value="Chromosome"/>
</dbReference>
<evidence type="ECO:0000313" key="3">
    <source>
        <dbReference type="EMBL" id="QVL33265.1"/>
    </source>
</evidence>
<dbReference type="EMBL" id="CP074694">
    <property type="protein sequence ID" value="QVL33265.1"/>
    <property type="molecule type" value="Genomic_DNA"/>
</dbReference>
<dbReference type="RefSeq" id="WP_213498155.1">
    <property type="nucleotide sequence ID" value="NZ_CP074694.1"/>
</dbReference>
<keyword evidence="1" id="KW-0175">Coiled coil</keyword>
<reference evidence="3" key="1">
    <citation type="submission" date="2021-05" db="EMBL/GenBank/DDBJ databases">
        <title>Complete genome sequence of the cellulolytic planctomycete Telmatocola sphagniphila SP2T and characterization of the first cellulase from planctomycetes.</title>
        <authorList>
            <person name="Rakitin A.L."/>
            <person name="Beletsky A.V."/>
            <person name="Naumoff D.G."/>
            <person name="Kulichevskaya I.S."/>
            <person name="Mardanov A.V."/>
            <person name="Ravin N.V."/>
            <person name="Dedysh S.N."/>
        </authorList>
    </citation>
    <scope>NUCLEOTIDE SEQUENCE</scope>
    <source>
        <strain evidence="3">SP2T</strain>
    </source>
</reference>
<gene>
    <name evidence="3" type="ORF">KIH39_04935</name>
</gene>
<keyword evidence="4" id="KW-1185">Reference proteome</keyword>
<feature type="region of interest" description="Disordered" evidence="2">
    <location>
        <begin position="364"/>
        <end position="388"/>
    </location>
</feature>
<dbReference type="KEGG" id="tsph:KIH39_04935"/>
<sequence length="388" mass="43225">MRKWIIGGICAASLFGQKNATFAQTRNDPGLPSITSVGVPQAPQAKYPLVPNAGNFLIIVKSYKDPKDSQKSGLELAEDLADYIKSSTKFNPYIEIRNFKEKIAEENRVKAEKERLQEEYRKLGVKPDGNKISVKRTHIDVEYVVLLGPARSPWKDMESARRWLDEVRKIKTPPDYLCDKIVVGSASKAPIMDSIQSQVPTTPFRGASDMKPLNPFLQSFVVRNPSVAFDDAAEKLQAEKEEIEVWKKINHGQKYNVFECRKNYTLVVKGFSGGAVLQTADPQPTVMEKIFGSSPKQSLLENGALQAEELARVLSDPRVKIGLRPFVFHTLKGSYVCLGEFDSDNDAAINAAKKTIMSTQLQTFGGATDQNGSRDFKTQPLPFRIPGR</sequence>
<name>A0A8E6EVV3_9BACT</name>
<proteinExistence type="predicted"/>
<evidence type="ECO:0000256" key="2">
    <source>
        <dbReference type="SAM" id="MobiDB-lite"/>
    </source>
</evidence>